<comment type="caution">
    <text evidence="2">The sequence shown here is derived from an EMBL/GenBank/DDBJ whole genome shotgun (WGS) entry which is preliminary data.</text>
</comment>
<dbReference type="AlphaFoldDB" id="A0A3A2ZIM5"/>
<evidence type="ECO:0000313" key="2">
    <source>
        <dbReference type="EMBL" id="RJE21257.1"/>
    </source>
</evidence>
<accession>A0A3A2ZIM5</accession>
<evidence type="ECO:0000256" key="1">
    <source>
        <dbReference type="SAM" id="MobiDB-lite"/>
    </source>
</evidence>
<name>A0A3A2ZIM5_9EURO</name>
<organism evidence="2 3">
    <name type="scientific">Aspergillus sclerotialis</name>
    <dbReference type="NCBI Taxonomy" id="2070753"/>
    <lineage>
        <taxon>Eukaryota</taxon>
        <taxon>Fungi</taxon>
        <taxon>Dikarya</taxon>
        <taxon>Ascomycota</taxon>
        <taxon>Pezizomycotina</taxon>
        <taxon>Eurotiomycetes</taxon>
        <taxon>Eurotiomycetidae</taxon>
        <taxon>Eurotiales</taxon>
        <taxon>Aspergillaceae</taxon>
        <taxon>Aspergillus</taxon>
        <taxon>Aspergillus subgen. Polypaecilum</taxon>
    </lineage>
</organism>
<keyword evidence="3" id="KW-1185">Reference proteome</keyword>
<gene>
    <name evidence="2" type="ORF">PHISCL_06408</name>
</gene>
<proteinExistence type="predicted"/>
<reference evidence="3" key="1">
    <citation type="submission" date="2017-02" db="EMBL/GenBank/DDBJ databases">
        <authorList>
            <person name="Tafer H."/>
            <person name="Lopandic K."/>
        </authorList>
    </citation>
    <scope>NUCLEOTIDE SEQUENCE [LARGE SCALE GENOMIC DNA]</scope>
    <source>
        <strain evidence="3">CBS 366.77</strain>
    </source>
</reference>
<feature type="compositionally biased region" description="Basic and acidic residues" evidence="1">
    <location>
        <begin position="113"/>
        <end position="122"/>
    </location>
</feature>
<sequence length="142" mass="15649">MVEVVVHLKTVYVEALRAFSTVVADGQFSTLGIVTLTLLADLASAIQISFNDLSPISRPEKIPSKQSLDIVSAVEDIGEAVCRRKDTPTLAKRPELTIQGKITSESTRTSPGSKRDEEDNVKMAKKKSRKKNTIDELFNDFL</sequence>
<evidence type="ECO:0000313" key="3">
    <source>
        <dbReference type="Proteomes" id="UP000266188"/>
    </source>
</evidence>
<dbReference type="OrthoDB" id="5414547at2759"/>
<feature type="region of interest" description="Disordered" evidence="1">
    <location>
        <begin position="93"/>
        <end position="130"/>
    </location>
</feature>
<protein>
    <submittedName>
        <fullName evidence="2">Uncharacterized protein</fullName>
    </submittedName>
</protein>
<dbReference type="Proteomes" id="UP000266188">
    <property type="component" value="Unassembled WGS sequence"/>
</dbReference>
<feature type="compositionally biased region" description="Polar residues" evidence="1">
    <location>
        <begin position="100"/>
        <end position="112"/>
    </location>
</feature>
<dbReference type="STRING" id="2070753.A0A3A2ZIM5"/>
<dbReference type="EMBL" id="MVGC01000241">
    <property type="protein sequence ID" value="RJE21257.1"/>
    <property type="molecule type" value="Genomic_DNA"/>
</dbReference>